<sequence>MIVTFADYLQALRRVYADHEAGLSLNQPNTAGALTEAETRLGFALDAGLREAWRTADGSENEVRVFLRPGFLTGYDFLSLASAEEARAGMERRSPRYLGYVEETPRDRRIRDGWFHGGWVPFATFGGGSLLLIQDHSPAEDGAVGQIIAFTHDPDEISYVAPDFPTFLRLSLKGVQEDPEEFLEIF</sequence>
<reference evidence="2 3" key="1">
    <citation type="submission" date="2020-09" db="EMBL/GenBank/DDBJ databases">
        <title>Sphingomonas sp., a new species isolated from pork steak.</title>
        <authorList>
            <person name="Heidler von Heilborn D."/>
        </authorList>
    </citation>
    <scope>NUCLEOTIDE SEQUENCE [LARGE SCALE GENOMIC DNA]</scope>
    <source>
        <strain evidence="3">S8-3T</strain>
    </source>
</reference>
<evidence type="ECO:0000259" key="1">
    <source>
        <dbReference type="SMART" id="SM00860"/>
    </source>
</evidence>
<evidence type="ECO:0000313" key="3">
    <source>
        <dbReference type="Proteomes" id="UP000516148"/>
    </source>
</evidence>
<dbReference type="InterPro" id="IPR037883">
    <property type="entry name" value="Knr4/Smi1-like_sf"/>
</dbReference>
<dbReference type="SMART" id="SM00860">
    <property type="entry name" value="SMI1_KNR4"/>
    <property type="match status" value="1"/>
</dbReference>
<accession>A0A7H0LD32</accession>
<gene>
    <name evidence="2" type="ORF">H3Z74_12150</name>
</gene>
<dbReference type="KEGG" id="spap:H3Z74_12150"/>
<dbReference type="Pfam" id="PF09346">
    <property type="entry name" value="SMI1_KNR4"/>
    <property type="match status" value="1"/>
</dbReference>
<evidence type="ECO:0000313" key="2">
    <source>
        <dbReference type="EMBL" id="QNQ07585.1"/>
    </source>
</evidence>
<name>A0A7H0LD32_9SPHN</name>
<feature type="domain" description="Knr4/Smi1-like" evidence="1">
    <location>
        <begin position="28"/>
        <end position="170"/>
    </location>
</feature>
<dbReference type="PANTHER" id="PTHR47432">
    <property type="entry name" value="CELL WALL ASSEMBLY REGULATOR SMI1"/>
    <property type="match status" value="1"/>
</dbReference>
<dbReference type="SUPFAM" id="SSF160631">
    <property type="entry name" value="SMI1/KNR4-like"/>
    <property type="match status" value="1"/>
</dbReference>
<organism evidence="2 3">
    <name type="scientific">Sphingomonas alpina</name>
    <dbReference type="NCBI Taxonomy" id="653931"/>
    <lineage>
        <taxon>Bacteria</taxon>
        <taxon>Pseudomonadati</taxon>
        <taxon>Pseudomonadota</taxon>
        <taxon>Alphaproteobacteria</taxon>
        <taxon>Sphingomonadales</taxon>
        <taxon>Sphingomonadaceae</taxon>
        <taxon>Sphingomonas</taxon>
    </lineage>
</organism>
<dbReference type="InterPro" id="IPR018958">
    <property type="entry name" value="Knr4/Smi1-like_dom"/>
</dbReference>
<dbReference type="AlphaFoldDB" id="A0A7H0LD32"/>
<protein>
    <submittedName>
        <fullName evidence="2">SMI1/KNR4 family protein</fullName>
    </submittedName>
</protein>
<dbReference type="RefSeq" id="WP_187759934.1">
    <property type="nucleotide sequence ID" value="NZ_CP061038.1"/>
</dbReference>
<dbReference type="Proteomes" id="UP000516148">
    <property type="component" value="Chromosome"/>
</dbReference>
<dbReference type="PANTHER" id="PTHR47432:SF1">
    <property type="entry name" value="CELL WALL ASSEMBLY REGULATOR SMI1"/>
    <property type="match status" value="1"/>
</dbReference>
<dbReference type="Gene3D" id="3.40.1580.10">
    <property type="entry name" value="SMI1/KNR4-like"/>
    <property type="match status" value="1"/>
</dbReference>
<proteinExistence type="predicted"/>
<dbReference type="InterPro" id="IPR051873">
    <property type="entry name" value="KNR4/SMI1_regulator"/>
</dbReference>
<dbReference type="EMBL" id="CP061038">
    <property type="protein sequence ID" value="QNQ07585.1"/>
    <property type="molecule type" value="Genomic_DNA"/>
</dbReference>
<keyword evidence="3" id="KW-1185">Reference proteome</keyword>